<evidence type="ECO:0000313" key="4">
    <source>
        <dbReference type="EMBL" id="QGF24556.1"/>
    </source>
</evidence>
<accession>A0A5Q2FJQ1</accession>
<dbReference type="KEGG" id="rain:Rai3103_13930"/>
<dbReference type="InterPro" id="IPR036291">
    <property type="entry name" value="NAD(P)-bd_dom_sf"/>
</dbReference>
<dbReference type="EMBL" id="CP045725">
    <property type="protein sequence ID" value="QGF24556.1"/>
    <property type="molecule type" value="Genomic_DNA"/>
</dbReference>
<dbReference type="AlphaFoldDB" id="A0A5Q2FJQ1"/>
<dbReference type="GO" id="GO:0016491">
    <property type="term" value="F:oxidoreductase activity"/>
    <property type="evidence" value="ECO:0007669"/>
    <property type="project" value="UniProtKB-KW"/>
</dbReference>
<dbReference type="Gene3D" id="3.30.360.10">
    <property type="entry name" value="Dihydrodipicolinate Reductase, domain 2"/>
    <property type="match status" value="1"/>
</dbReference>
<dbReference type="GO" id="GO:0000166">
    <property type="term" value="F:nucleotide binding"/>
    <property type="evidence" value="ECO:0007669"/>
    <property type="project" value="InterPro"/>
</dbReference>
<dbReference type="PANTHER" id="PTHR43818:SF11">
    <property type="entry name" value="BCDNA.GH03377"/>
    <property type="match status" value="1"/>
</dbReference>
<dbReference type="Gene3D" id="3.40.50.720">
    <property type="entry name" value="NAD(P)-binding Rossmann-like Domain"/>
    <property type="match status" value="1"/>
</dbReference>
<dbReference type="RefSeq" id="WP_153573085.1">
    <property type="nucleotide sequence ID" value="NZ_CP045725.1"/>
</dbReference>
<dbReference type="Pfam" id="PF22725">
    <property type="entry name" value="GFO_IDH_MocA_C3"/>
    <property type="match status" value="1"/>
</dbReference>
<reference evidence="4 5" key="1">
    <citation type="submission" date="2019-10" db="EMBL/GenBank/DDBJ databases">
        <title>Genomic analysis of Raineyella sp. CBA3103.</title>
        <authorList>
            <person name="Roh S.W."/>
        </authorList>
    </citation>
    <scope>NUCLEOTIDE SEQUENCE [LARGE SCALE GENOMIC DNA]</scope>
    <source>
        <strain evidence="4 5">CBA3103</strain>
    </source>
</reference>
<dbReference type="InterPro" id="IPR000683">
    <property type="entry name" value="Gfo/Idh/MocA-like_OxRdtase_N"/>
</dbReference>
<dbReference type="SUPFAM" id="SSF51735">
    <property type="entry name" value="NAD(P)-binding Rossmann-fold domains"/>
    <property type="match status" value="1"/>
</dbReference>
<sequence length="339" mass="36869">MTPRLRVGVLGCGGIARRHLAACRQLAQEGVADLAPVAFADRHLDRAQRLAHEFAGTSGRAYTDHRALLADAALDLLIVTLPPGSHGTEVADAAAAGVHLLLEKPLALTSADAWAMVDAVERAGVRAQVGFGYRFGAAVSAFRRLRDSGDLGSVGMFDARYLCNSLHAHWWRHKEVSGGQLLEQVIHHVDLLRYLMGEPEWVYASLASQFHQHVTDYTIEDAGVALTRGPGDRLGSLHWSNAAIPGRWDKAFTVIAERATLHAQDHNTATLFWTREPVRIEDLTGPDRALADQLADLVAAIESGSETRTPIREGARTLDLALAMLEADRLKTPVQVVTR</sequence>
<evidence type="ECO:0000313" key="5">
    <source>
        <dbReference type="Proteomes" id="UP000386847"/>
    </source>
</evidence>
<evidence type="ECO:0000256" key="1">
    <source>
        <dbReference type="ARBA" id="ARBA00023002"/>
    </source>
</evidence>
<dbReference type="Proteomes" id="UP000386847">
    <property type="component" value="Chromosome"/>
</dbReference>
<organism evidence="4 5">
    <name type="scientific">Raineyella fluvialis</name>
    <dbReference type="NCBI Taxonomy" id="2662261"/>
    <lineage>
        <taxon>Bacteria</taxon>
        <taxon>Bacillati</taxon>
        <taxon>Actinomycetota</taxon>
        <taxon>Actinomycetes</taxon>
        <taxon>Propionibacteriales</taxon>
        <taxon>Propionibacteriaceae</taxon>
        <taxon>Raineyella</taxon>
    </lineage>
</organism>
<feature type="domain" description="GFO/IDH/MocA-like oxidoreductase" evidence="3">
    <location>
        <begin position="141"/>
        <end position="261"/>
    </location>
</feature>
<gene>
    <name evidence="4" type="ORF">Rai3103_13930</name>
</gene>
<feature type="domain" description="Gfo/Idh/MocA-like oxidoreductase N-terminal" evidence="2">
    <location>
        <begin position="5"/>
        <end position="131"/>
    </location>
</feature>
<protein>
    <submittedName>
        <fullName evidence="4">Gfo/Idh/MocA family oxidoreductase</fullName>
    </submittedName>
</protein>
<keyword evidence="1" id="KW-0560">Oxidoreductase</keyword>
<dbReference type="Pfam" id="PF01408">
    <property type="entry name" value="GFO_IDH_MocA"/>
    <property type="match status" value="1"/>
</dbReference>
<dbReference type="InterPro" id="IPR055170">
    <property type="entry name" value="GFO_IDH_MocA-like_dom"/>
</dbReference>
<dbReference type="SUPFAM" id="SSF55347">
    <property type="entry name" value="Glyceraldehyde-3-phosphate dehydrogenase-like, C-terminal domain"/>
    <property type="match status" value="1"/>
</dbReference>
<evidence type="ECO:0000259" key="2">
    <source>
        <dbReference type="Pfam" id="PF01408"/>
    </source>
</evidence>
<proteinExistence type="predicted"/>
<dbReference type="PANTHER" id="PTHR43818">
    <property type="entry name" value="BCDNA.GH03377"/>
    <property type="match status" value="1"/>
</dbReference>
<keyword evidence="5" id="KW-1185">Reference proteome</keyword>
<name>A0A5Q2FJQ1_9ACTN</name>
<evidence type="ECO:0000259" key="3">
    <source>
        <dbReference type="Pfam" id="PF22725"/>
    </source>
</evidence>
<dbReference type="InterPro" id="IPR050463">
    <property type="entry name" value="Gfo/Idh/MocA_oxidrdct_glycsds"/>
</dbReference>